<reference evidence="3" key="1">
    <citation type="journal article" date="2019" name="Int. J. Syst. Evol. Microbiol.">
        <title>The Global Catalogue of Microorganisms (GCM) 10K type strain sequencing project: providing services to taxonomists for standard genome sequencing and annotation.</title>
        <authorList>
            <consortium name="The Broad Institute Genomics Platform"/>
            <consortium name="The Broad Institute Genome Sequencing Center for Infectious Disease"/>
            <person name="Wu L."/>
            <person name="Ma J."/>
        </authorList>
    </citation>
    <scope>NUCLEOTIDE SEQUENCE [LARGE SCALE GENOMIC DNA]</scope>
    <source>
        <strain evidence="3">WYCCWR 12678</strain>
    </source>
</reference>
<accession>A0ABV9Q8Y9</accession>
<evidence type="ECO:0000256" key="1">
    <source>
        <dbReference type="SAM" id="Phobius"/>
    </source>
</evidence>
<gene>
    <name evidence="2" type="ORF">ACFO8Q_23740</name>
</gene>
<organism evidence="2 3">
    <name type="scientific">Effusibacillus consociatus</name>
    <dbReference type="NCBI Taxonomy" id="1117041"/>
    <lineage>
        <taxon>Bacteria</taxon>
        <taxon>Bacillati</taxon>
        <taxon>Bacillota</taxon>
        <taxon>Bacilli</taxon>
        <taxon>Bacillales</taxon>
        <taxon>Alicyclobacillaceae</taxon>
        <taxon>Effusibacillus</taxon>
    </lineage>
</organism>
<protein>
    <submittedName>
        <fullName evidence="2">Uncharacterized protein</fullName>
    </submittedName>
</protein>
<keyword evidence="1" id="KW-0472">Membrane</keyword>
<dbReference type="EMBL" id="JBHSHC010000158">
    <property type="protein sequence ID" value="MFC4770294.1"/>
    <property type="molecule type" value="Genomic_DNA"/>
</dbReference>
<dbReference type="RefSeq" id="WP_380029768.1">
    <property type="nucleotide sequence ID" value="NZ_JBHSHC010000158.1"/>
</dbReference>
<evidence type="ECO:0000313" key="2">
    <source>
        <dbReference type="EMBL" id="MFC4770294.1"/>
    </source>
</evidence>
<keyword evidence="1" id="KW-0812">Transmembrane</keyword>
<sequence>MLKAISGMLPSLDVWIGAAASLVIPLLFTWVTRTLYQWGSPPWIKKQQQKQKRPPK</sequence>
<keyword evidence="1" id="KW-1133">Transmembrane helix</keyword>
<proteinExistence type="predicted"/>
<evidence type="ECO:0000313" key="3">
    <source>
        <dbReference type="Proteomes" id="UP001596002"/>
    </source>
</evidence>
<keyword evidence="3" id="KW-1185">Reference proteome</keyword>
<comment type="caution">
    <text evidence="2">The sequence shown here is derived from an EMBL/GenBank/DDBJ whole genome shotgun (WGS) entry which is preliminary data.</text>
</comment>
<dbReference type="Proteomes" id="UP001596002">
    <property type="component" value="Unassembled WGS sequence"/>
</dbReference>
<name>A0ABV9Q8Y9_9BACL</name>
<feature type="transmembrane region" description="Helical" evidence="1">
    <location>
        <begin position="12"/>
        <end position="31"/>
    </location>
</feature>